<gene>
    <name evidence="9 12" type="primary">mfd</name>
    <name evidence="12" type="ORF">NO1_0995</name>
</gene>
<dbReference type="InterPro" id="IPR003711">
    <property type="entry name" value="CarD-like/TRCF_RID"/>
</dbReference>
<evidence type="ECO:0000256" key="2">
    <source>
        <dbReference type="ARBA" id="ARBA00022741"/>
    </source>
</evidence>
<dbReference type="Proteomes" id="UP000269352">
    <property type="component" value="Unassembled WGS sequence"/>
</dbReference>
<dbReference type="Gene3D" id="2.40.10.170">
    <property type="match status" value="1"/>
</dbReference>
<dbReference type="InterPro" id="IPR027417">
    <property type="entry name" value="P-loop_NTPase"/>
</dbReference>
<dbReference type="GO" id="GO:0003684">
    <property type="term" value="F:damaged DNA binding"/>
    <property type="evidence" value="ECO:0007669"/>
    <property type="project" value="InterPro"/>
</dbReference>
<evidence type="ECO:0000256" key="9">
    <source>
        <dbReference type="HAMAP-Rule" id="MF_00969"/>
    </source>
</evidence>
<dbReference type="SUPFAM" id="SSF141259">
    <property type="entry name" value="CarD-like"/>
    <property type="match status" value="1"/>
</dbReference>
<feature type="domain" description="Helicase ATP-binding" evidence="10">
    <location>
        <begin position="250"/>
        <end position="411"/>
    </location>
</feature>
<dbReference type="SMART" id="SM00982">
    <property type="entry name" value="TRCF"/>
    <property type="match status" value="1"/>
</dbReference>
<dbReference type="Gene3D" id="3.30.2060.10">
    <property type="entry name" value="Penicillin-binding protein 1b domain"/>
    <property type="match status" value="1"/>
</dbReference>
<dbReference type="NCBIfam" id="TIGR00580">
    <property type="entry name" value="mfd"/>
    <property type="match status" value="1"/>
</dbReference>
<dbReference type="SUPFAM" id="SSF143517">
    <property type="entry name" value="TRCF domain-like"/>
    <property type="match status" value="1"/>
</dbReference>
<dbReference type="PROSITE" id="PS51192">
    <property type="entry name" value="HELICASE_ATP_BIND_1"/>
    <property type="match status" value="1"/>
</dbReference>
<dbReference type="SMART" id="SM00490">
    <property type="entry name" value="HELICc"/>
    <property type="match status" value="1"/>
</dbReference>
<dbReference type="CDD" id="cd17991">
    <property type="entry name" value="DEXHc_TRCF"/>
    <property type="match status" value="1"/>
</dbReference>
<dbReference type="InterPro" id="IPR004576">
    <property type="entry name" value="Mfd"/>
</dbReference>
<dbReference type="Pfam" id="PF17757">
    <property type="entry name" value="UvrB_inter"/>
    <property type="match status" value="1"/>
</dbReference>
<evidence type="ECO:0000256" key="8">
    <source>
        <dbReference type="ARBA" id="ARBA00023204"/>
    </source>
</evidence>
<dbReference type="Pfam" id="PF00270">
    <property type="entry name" value="DEAD"/>
    <property type="match status" value="1"/>
</dbReference>
<keyword evidence="8 9" id="KW-0234">DNA repair</keyword>
<dbReference type="InterPro" id="IPR014001">
    <property type="entry name" value="Helicase_ATP-bd"/>
</dbReference>
<sequence length="705" mass="80423">MKLTRGQEYDFSRLAAELTALNYHRVELVVDRGELAVRGGIIDIYPQGYVTPLRLEFLDNLLESIRSFNIQDQRSLSQLDFAEINAYQPLPDALTRDTDFRENEDYLLPDFQPGDYVVHENYGVAIFRGLKYKREHSVAGEYYELQFADTQTIFVPLTQSKLLHRYSAGDLRPALTNLSSGSGAWEKAKQKAKTAAKNIALELFNLYRLRKMTKGWACPEDTEQQLLVEADFPFAETPDQARAIAAVKQDMEASFPMDRLICGDVGFGKTEIALRAAFKMAMAGRQVAVLAPTTILVSQHYHNFQTRFKKYALDIQMLSRFHTPAENRNIIKKLKSGQTNIVIGTHRLLQKDVAFQNLGLLVVDEEQRFGVEHKEFIKKLTVNVDILTLSATPIPRTLYLSLSGMRDISLLRTPPKHRRPIKTILAEYAPEKLKAALERELERGGQIFVLNNDIKSLPYWQTKIKEQVPAARIVLSHGKMPKQKLEQAVLDFVERRVDILLCTTIIENGIDIPGANTIIILNADHFGLAQLHQIRGRVGRSTQQAYAYLFYSAAAVLNPEAEARLHALKEFTMLGAGYRLAMRDLEIRGSGNILGTQQSGFVQNVGFTLYNKMLEDSVREVRGEKIEEEQIFRLPAKQENYLPQDYMEEEILRISFYRRIMDSKTAQDVENIEQELRDRFGRLPQPSLNLLRAIREQLNSAKSKI</sequence>
<keyword evidence="7 9" id="KW-0238">DNA-binding</keyword>
<dbReference type="EC" id="3.6.4.-" evidence="9"/>
<evidence type="ECO:0000256" key="4">
    <source>
        <dbReference type="ARBA" id="ARBA00022801"/>
    </source>
</evidence>
<dbReference type="Pfam" id="PF03461">
    <property type="entry name" value="TRCF"/>
    <property type="match status" value="1"/>
</dbReference>
<dbReference type="GO" id="GO:0000716">
    <property type="term" value="P:transcription-coupled nucleotide-excision repair, DNA damage recognition"/>
    <property type="evidence" value="ECO:0007669"/>
    <property type="project" value="UniProtKB-UniRule"/>
</dbReference>
<comment type="caution">
    <text evidence="12">The sequence shown here is derived from an EMBL/GenBank/DDBJ whole genome shotgun (WGS) entry which is preliminary data.</text>
</comment>
<dbReference type="Pfam" id="PF00271">
    <property type="entry name" value="Helicase_C"/>
    <property type="match status" value="1"/>
</dbReference>
<dbReference type="GO" id="GO:0005524">
    <property type="term" value="F:ATP binding"/>
    <property type="evidence" value="ECO:0007669"/>
    <property type="project" value="UniProtKB-UniRule"/>
</dbReference>
<dbReference type="InterPro" id="IPR011545">
    <property type="entry name" value="DEAD/DEAH_box_helicase_dom"/>
</dbReference>
<evidence type="ECO:0000256" key="6">
    <source>
        <dbReference type="ARBA" id="ARBA00022840"/>
    </source>
</evidence>
<keyword evidence="6 9" id="KW-0067">ATP-binding</keyword>
<dbReference type="InterPro" id="IPR036101">
    <property type="entry name" value="CarD-like/TRCF_RID_sf"/>
</dbReference>
<dbReference type="InterPro" id="IPR047112">
    <property type="entry name" value="RecG/Mfd"/>
</dbReference>
<organism evidence="12 13">
    <name type="scientific">Termititenax aidoneus</name>
    <dbReference type="NCBI Taxonomy" id="2218524"/>
    <lineage>
        <taxon>Bacteria</taxon>
        <taxon>Bacillati</taxon>
        <taxon>Candidatus Margulisiibacteriota</taxon>
        <taxon>Candidatus Termititenacia</taxon>
        <taxon>Candidatus Termititenacales</taxon>
        <taxon>Candidatus Termititenacaceae</taxon>
        <taxon>Candidatus Termititenax</taxon>
    </lineage>
</organism>
<dbReference type="PANTHER" id="PTHR47964">
    <property type="entry name" value="ATP-DEPENDENT DNA HELICASE HOMOLOG RECG, CHLOROPLASTIC"/>
    <property type="match status" value="1"/>
</dbReference>
<dbReference type="EMBL" id="BGZN01000016">
    <property type="protein sequence ID" value="GBR73660.1"/>
    <property type="molecule type" value="Genomic_DNA"/>
</dbReference>
<comment type="function">
    <text evidence="9">Couples transcription and DNA repair by recognizing RNA polymerase (RNAP) stalled at DNA lesions. Mediates ATP-dependent release of RNAP and its truncated transcript from the DNA, and recruitment of nucleotide excision repair machinery to the damaged site.</text>
</comment>
<keyword evidence="2 9" id="KW-0547">Nucleotide-binding</keyword>
<reference evidence="12 13" key="1">
    <citation type="journal article" date="2019" name="ISME J.">
        <title>Genome analyses of uncultured TG2/ZB3 bacteria in 'Margulisbacteria' specifically attached to ectosymbiotic spirochetes of protists in the termite gut.</title>
        <authorList>
            <person name="Utami Y.D."/>
            <person name="Kuwahara H."/>
            <person name="Igai K."/>
            <person name="Murakami T."/>
            <person name="Sugaya K."/>
            <person name="Morikawa T."/>
            <person name="Nagura Y."/>
            <person name="Yuki M."/>
            <person name="Deevong P."/>
            <person name="Inoue T."/>
            <person name="Kihara K."/>
            <person name="Lo N."/>
            <person name="Yamada A."/>
            <person name="Ohkuma M."/>
            <person name="Hongoh Y."/>
        </authorList>
    </citation>
    <scope>NUCLEOTIDE SEQUENCE [LARGE SCALE GENOMIC DNA]</scope>
    <source>
        <strain evidence="12">NkOx7-01</strain>
    </source>
</reference>
<dbReference type="GO" id="GO:0006355">
    <property type="term" value="P:regulation of DNA-templated transcription"/>
    <property type="evidence" value="ECO:0007669"/>
    <property type="project" value="UniProtKB-UniRule"/>
</dbReference>
<keyword evidence="4 9" id="KW-0378">Hydrolase</keyword>
<name>A0A388TCW7_TERA1</name>
<accession>A0A388TCW7</accession>
<evidence type="ECO:0000256" key="7">
    <source>
        <dbReference type="ARBA" id="ARBA00023125"/>
    </source>
</evidence>
<dbReference type="Gene3D" id="3.90.1150.50">
    <property type="entry name" value="Transcription-repair-coupling factor, D7 domain"/>
    <property type="match status" value="1"/>
</dbReference>
<dbReference type="InterPro" id="IPR005118">
    <property type="entry name" value="TRCF_C"/>
</dbReference>
<dbReference type="Pfam" id="PF02559">
    <property type="entry name" value="CarD_TRCF_RID"/>
    <property type="match status" value="1"/>
</dbReference>
<proteinExistence type="inferred from homology"/>
<dbReference type="HAMAP" id="MF_00969">
    <property type="entry name" value="TRCF"/>
    <property type="match status" value="1"/>
</dbReference>
<dbReference type="PANTHER" id="PTHR47964:SF1">
    <property type="entry name" value="ATP-DEPENDENT DNA HELICASE HOMOLOG RECG, CHLOROPLASTIC"/>
    <property type="match status" value="1"/>
</dbReference>
<evidence type="ECO:0000313" key="12">
    <source>
        <dbReference type="EMBL" id="GBR73660.1"/>
    </source>
</evidence>
<dbReference type="SMART" id="SM01058">
    <property type="entry name" value="CarD_TRCF"/>
    <property type="match status" value="1"/>
</dbReference>
<dbReference type="AlphaFoldDB" id="A0A388TCW7"/>
<dbReference type="SMART" id="SM00487">
    <property type="entry name" value="DEXDc"/>
    <property type="match status" value="1"/>
</dbReference>
<evidence type="ECO:0000259" key="11">
    <source>
        <dbReference type="PROSITE" id="PS51194"/>
    </source>
</evidence>
<comment type="subcellular location">
    <subcellularLocation>
        <location evidence="9">Cytoplasm</location>
    </subcellularLocation>
</comment>
<comment type="similarity">
    <text evidence="9">In the C-terminal section; belongs to the helicase family. RecG subfamily.</text>
</comment>
<evidence type="ECO:0000256" key="1">
    <source>
        <dbReference type="ARBA" id="ARBA00022490"/>
    </source>
</evidence>
<comment type="similarity">
    <text evidence="9">In the N-terminal section; belongs to the UvrB family.</text>
</comment>
<dbReference type="InterPro" id="IPR001650">
    <property type="entry name" value="Helicase_C-like"/>
</dbReference>
<evidence type="ECO:0000259" key="10">
    <source>
        <dbReference type="PROSITE" id="PS51192"/>
    </source>
</evidence>
<evidence type="ECO:0000313" key="13">
    <source>
        <dbReference type="Proteomes" id="UP000269352"/>
    </source>
</evidence>
<keyword evidence="1 9" id="KW-0963">Cytoplasm</keyword>
<keyword evidence="13" id="KW-1185">Reference proteome</keyword>
<dbReference type="SUPFAM" id="SSF52540">
    <property type="entry name" value="P-loop containing nucleoside triphosphate hydrolases"/>
    <property type="match status" value="3"/>
</dbReference>
<evidence type="ECO:0000256" key="5">
    <source>
        <dbReference type="ARBA" id="ARBA00022806"/>
    </source>
</evidence>
<dbReference type="GO" id="GO:0003678">
    <property type="term" value="F:DNA helicase activity"/>
    <property type="evidence" value="ECO:0007669"/>
    <property type="project" value="TreeGrafter"/>
</dbReference>
<evidence type="ECO:0000256" key="3">
    <source>
        <dbReference type="ARBA" id="ARBA00022763"/>
    </source>
</evidence>
<keyword evidence="3 9" id="KW-0227">DNA damage</keyword>
<feature type="domain" description="Helicase C-terminal" evidence="11">
    <location>
        <begin position="432"/>
        <end position="586"/>
    </location>
</feature>
<dbReference type="InterPro" id="IPR041471">
    <property type="entry name" value="UvrB_inter"/>
</dbReference>
<dbReference type="GO" id="GO:0016787">
    <property type="term" value="F:hydrolase activity"/>
    <property type="evidence" value="ECO:0007669"/>
    <property type="project" value="UniProtKB-KW"/>
</dbReference>
<dbReference type="GO" id="GO:0005737">
    <property type="term" value="C:cytoplasm"/>
    <property type="evidence" value="ECO:0007669"/>
    <property type="project" value="UniProtKB-SubCell"/>
</dbReference>
<keyword evidence="5" id="KW-0347">Helicase</keyword>
<dbReference type="Gene3D" id="3.40.50.300">
    <property type="entry name" value="P-loop containing nucleotide triphosphate hydrolases"/>
    <property type="match status" value="2"/>
</dbReference>
<dbReference type="PROSITE" id="PS51194">
    <property type="entry name" value="HELICASE_CTER"/>
    <property type="match status" value="1"/>
</dbReference>
<dbReference type="InterPro" id="IPR037235">
    <property type="entry name" value="TRCF-like_C_D7"/>
</dbReference>
<protein>
    <recommendedName>
        <fullName evidence="9">Transcription-repair-coupling factor</fullName>
        <shortName evidence="9">TRCF</shortName>
        <ecNumber evidence="9">3.6.4.-</ecNumber>
    </recommendedName>
</protein>